<reference evidence="1" key="1">
    <citation type="journal article" date="2020" name="Nature">
        <title>Giant virus diversity and host interactions through global metagenomics.</title>
        <authorList>
            <person name="Schulz F."/>
            <person name="Roux S."/>
            <person name="Paez-Espino D."/>
            <person name="Jungbluth S."/>
            <person name="Walsh D.A."/>
            <person name="Denef V.J."/>
            <person name="McMahon K.D."/>
            <person name="Konstantinidis K.T."/>
            <person name="Eloe-Fadrosh E.A."/>
            <person name="Kyrpides N.C."/>
            <person name="Woyke T."/>
        </authorList>
    </citation>
    <scope>NUCLEOTIDE SEQUENCE</scope>
    <source>
        <strain evidence="1">GVMAG-M-3300020187-37</strain>
    </source>
</reference>
<protein>
    <submittedName>
        <fullName evidence="1">Uncharacterized protein</fullName>
    </submittedName>
</protein>
<evidence type="ECO:0000313" key="1">
    <source>
        <dbReference type="EMBL" id="QHS99883.1"/>
    </source>
</evidence>
<accession>A0A6C0C8Q9</accession>
<proteinExistence type="predicted"/>
<sequence length="126" mass="15214">MTCFWDGIYRKLTDEDMKLINSNKKINIKEFINLLKKNNKICSKVKWQSEYLSDKLLKENFKMIQEYNINNINNGYLCSCCDPFIILICEIFNLNINHNYNNVNIYYTIKNNRKTLNYKSNKSHFF</sequence>
<dbReference type="AlphaFoldDB" id="A0A6C0C8Q9"/>
<name>A0A6C0C8Q9_9ZZZZ</name>
<dbReference type="EMBL" id="MN739351">
    <property type="protein sequence ID" value="QHS99883.1"/>
    <property type="molecule type" value="Genomic_DNA"/>
</dbReference>
<organism evidence="1">
    <name type="scientific">viral metagenome</name>
    <dbReference type="NCBI Taxonomy" id="1070528"/>
    <lineage>
        <taxon>unclassified sequences</taxon>
        <taxon>metagenomes</taxon>
        <taxon>organismal metagenomes</taxon>
    </lineage>
</organism>